<gene>
    <name evidence="5" type="ORF">BKA15_002753</name>
</gene>
<keyword evidence="1" id="KW-0328">Glycosyltransferase</keyword>
<evidence type="ECO:0000256" key="1">
    <source>
        <dbReference type="ARBA" id="ARBA00022676"/>
    </source>
</evidence>
<dbReference type="RefSeq" id="WP_179751550.1">
    <property type="nucleotide sequence ID" value="NZ_JACCBU010000001.1"/>
</dbReference>
<keyword evidence="6" id="KW-1185">Reference proteome</keyword>
<proteinExistence type="predicted"/>
<dbReference type="PANTHER" id="PTHR45947:SF14">
    <property type="entry name" value="SLL1723 PROTEIN"/>
    <property type="match status" value="1"/>
</dbReference>
<dbReference type="EMBL" id="JACCBU010000001">
    <property type="protein sequence ID" value="NYE71424.1"/>
    <property type="molecule type" value="Genomic_DNA"/>
</dbReference>
<dbReference type="Pfam" id="PF00534">
    <property type="entry name" value="Glycos_transf_1"/>
    <property type="match status" value="1"/>
</dbReference>
<dbReference type="GO" id="GO:0016757">
    <property type="term" value="F:glycosyltransferase activity"/>
    <property type="evidence" value="ECO:0007669"/>
    <property type="project" value="UniProtKB-KW"/>
</dbReference>
<dbReference type="AlphaFoldDB" id="A0A7Y9I6Y7"/>
<reference evidence="5 6" key="1">
    <citation type="submission" date="2020-07" db="EMBL/GenBank/DDBJ databases">
        <title>Sequencing the genomes of 1000 actinobacteria strains.</title>
        <authorList>
            <person name="Klenk H.-P."/>
        </authorList>
    </citation>
    <scope>NUCLEOTIDE SEQUENCE [LARGE SCALE GENOMIC DNA]</scope>
    <source>
        <strain evidence="5 6">DSM 22083</strain>
    </source>
</reference>
<comment type="caution">
    <text evidence="5">The sequence shown here is derived from an EMBL/GenBank/DDBJ whole genome shotgun (WGS) entry which is preliminary data.</text>
</comment>
<dbReference type="SUPFAM" id="SSF53756">
    <property type="entry name" value="UDP-Glycosyltransferase/glycogen phosphorylase"/>
    <property type="match status" value="1"/>
</dbReference>
<evidence type="ECO:0000313" key="5">
    <source>
        <dbReference type="EMBL" id="NYE71424.1"/>
    </source>
</evidence>
<dbReference type="PANTHER" id="PTHR45947">
    <property type="entry name" value="SULFOQUINOVOSYL TRANSFERASE SQD2"/>
    <property type="match status" value="1"/>
</dbReference>
<dbReference type="InterPro" id="IPR028098">
    <property type="entry name" value="Glyco_trans_4-like_N"/>
</dbReference>
<sequence length="381" mass="41821">MPATDPASDRPTVAVWRDVWLPGSETFIRDQIAAMTRWRAVRVGLQQLPEPLVPADYAPFTGASSLQKLRGEVLGTVGWERRFVNFLMEAEAEVLHAHFGPSAIRALPVAKRAGLPMVATFHGYDVTRVPRLSLGRGQEYRRRLRRLFAYADRLIAVSEFIADRLIGLGAPEDRVTVHYMGIDVRDLDASSPFPPWPERRGIVFVGRLVPKKGGLDLLEAVDRLPGDLRRTPITIIGDGPLAGELRRQADALGLSVELRGFLGSDEVAKALDRARVFCGPSRTGPDGDAEGLGMTFLEAGLHGVPVVSYAHGPLREAVDDGVTGLLAPEKDVAALSKRLETVLTDDAYAERLGRQGRAHVLEKFDIRRCTPGLERIYDEVS</sequence>
<dbReference type="GO" id="GO:1901137">
    <property type="term" value="P:carbohydrate derivative biosynthetic process"/>
    <property type="evidence" value="ECO:0007669"/>
    <property type="project" value="UniProtKB-ARBA"/>
</dbReference>
<evidence type="ECO:0000259" key="3">
    <source>
        <dbReference type="Pfam" id="PF00534"/>
    </source>
</evidence>
<keyword evidence="2 5" id="KW-0808">Transferase</keyword>
<organism evidence="5 6">
    <name type="scientific">Microlunatus parietis</name>
    <dbReference type="NCBI Taxonomy" id="682979"/>
    <lineage>
        <taxon>Bacteria</taxon>
        <taxon>Bacillati</taxon>
        <taxon>Actinomycetota</taxon>
        <taxon>Actinomycetes</taxon>
        <taxon>Propionibacteriales</taxon>
        <taxon>Propionibacteriaceae</taxon>
        <taxon>Microlunatus</taxon>
    </lineage>
</organism>
<feature type="domain" description="Glycosyltransferase subfamily 4-like N-terminal" evidence="4">
    <location>
        <begin position="69"/>
        <end position="184"/>
    </location>
</feature>
<evidence type="ECO:0000313" key="6">
    <source>
        <dbReference type="Proteomes" id="UP000569914"/>
    </source>
</evidence>
<dbReference type="Gene3D" id="3.40.50.2000">
    <property type="entry name" value="Glycogen Phosphorylase B"/>
    <property type="match status" value="2"/>
</dbReference>
<dbReference type="InterPro" id="IPR001296">
    <property type="entry name" value="Glyco_trans_1"/>
</dbReference>
<dbReference type="Pfam" id="PF13439">
    <property type="entry name" value="Glyco_transf_4"/>
    <property type="match status" value="1"/>
</dbReference>
<name>A0A7Y9I6Y7_9ACTN</name>
<feature type="domain" description="Glycosyl transferase family 1" evidence="3">
    <location>
        <begin position="199"/>
        <end position="358"/>
    </location>
</feature>
<accession>A0A7Y9I6Y7</accession>
<evidence type="ECO:0000256" key="2">
    <source>
        <dbReference type="ARBA" id="ARBA00022679"/>
    </source>
</evidence>
<dbReference type="InterPro" id="IPR050194">
    <property type="entry name" value="Glycosyltransferase_grp1"/>
</dbReference>
<dbReference type="Proteomes" id="UP000569914">
    <property type="component" value="Unassembled WGS sequence"/>
</dbReference>
<evidence type="ECO:0000259" key="4">
    <source>
        <dbReference type="Pfam" id="PF13439"/>
    </source>
</evidence>
<protein>
    <submittedName>
        <fullName evidence="5">Glycosyltransferase involved in cell wall biosynthesis</fullName>
    </submittedName>
</protein>